<accession>G4R9C1</accession>
<dbReference type="EMBL" id="CP003075">
    <property type="protein sequence ID" value="AEQ53455.1"/>
    <property type="molecule type" value="Genomic_DNA"/>
</dbReference>
<reference evidence="2 3" key="1">
    <citation type="journal article" date="2012" name="J. Bacteriol.">
        <title>Complete genome sequence of Pelagibacterium halotolerans B2T.</title>
        <authorList>
            <person name="Huo Y.Y."/>
            <person name="Cheng H."/>
            <person name="Han X.F."/>
            <person name="Jiang X.W."/>
            <person name="Sun C."/>
            <person name="Zhang X.Q."/>
            <person name="Zhu X.F."/>
            <person name="Liu Y.F."/>
            <person name="Li P.F."/>
            <person name="Ni P.X."/>
            <person name="Wu M."/>
        </authorList>
    </citation>
    <scope>NUCLEOTIDE SEQUENCE [LARGE SCALE GENOMIC DNA]</scope>
    <source>
        <strain evidence="3">DSM 22347 / JCM 15775 / CGMCC 1.7692 / B2</strain>
    </source>
</reference>
<evidence type="ECO:0000313" key="3">
    <source>
        <dbReference type="Proteomes" id="UP000008850"/>
    </source>
</evidence>
<feature type="compositionally biased region" description="Basic and acidic residues" evidence="1">
    <location>
        <begin position="16"/>
        <end position="37"/>
    </location>
</feature>
<dbReference type="KEGG" id="phl:KKY_3469"/>
<organism evidence="2 3">
    <name type="scientific">Pelagibacterium halotolerans (strain DSM 22347 / JCM 15775 / CGMCC 1.7692 / B2)</name>
    <dbReference type="NCBI Taxonomy" id="1082931"/>
    <lineage>
        <taxon>Bacteria</taxon>
        <taxon>Pseudomonadati</taxon>
        <taxon>Pseudomonadota</taxon>
        <taxon>Alphaproteobacteria</taxon>
        <taxon>Hyphomicrobiales</taxon>
        <taxon>Devosiaceae</taxon>
        <taxon>Pelagibacterium</taxon>
    </lineage>
</organism>
<sequence>MVLLIMSQRKTIRGARACEKHEFQRKTGRGEAEDPADHSVAPSQAQRRA</sequence>
<name>G4R9C1_PELHB</name>
<gene>
    <name evidence="2" type="ordered locus">KKY_3469</name>
</gene>
<keyword evidence="3" id="KW-1185">Reference proteome</keyword>
<feature type="region of interest" description="Disordered" evidence="1">
    <location>
        <begin position="16"/>
        <end position="49"/>
    </location>
</feature>
<dbReference type="HOGENOM" id="CLU_3138855_0_0_5"/>
<dbReference type="AlphaFoldDB" id="G4R9C1"/>
<evidence type="ECO:0000313" key="2">
    <source>
        <dbReference type="EMBL" id="AEQ53455.1"/>
    </source>
</evidence>
<dbReference type="Proteomes" id="UP000008850">
    <property type="component" value="Chromosome"/>
</dbReference>
<protein>
    <submittedName>
        <fullName evidence="2">Uncharacterized protein</fullName>
    </submittedName>
</protein>
<proteinExistence type="predicted"/>
<evidence type="ECO:0000256" key="1">
    <source>
        <dbReference type="SAM" id="MobiDB-lite"/>
    </source>
</evidence>